<evidence type="ECO:0000313" key="12">
    <source>
        <dbReference type="EMBL" id="KKH07757.1"/>
    </source>
</evidence>
<comment type="caution">
    <text evidence="9">The sequence shown here is derived from an EMBL/GenBank/DDBJ whole genome shotgun (WGS) entry which is preliminary data.</text>
</comment>
<evidence type="ECO:0000313" key="27">
    <source>
        <dbReference type="Proteomes" id="UP000034820"/>
    </source>
</evidence>
<accession>A0A0F8HX12</accession>
<dbReference type="RefSeq" id="WP_048037518.1">
    <property type="nucleotide sequence ID" value="NZ_JJOU01000161.1"/>
</dbReference>
<evidence type="ECO:0000313" key="6">
    <source>
        <dbReference type="EMBL" id="KKG50345.1"/>
    </source>
</evidence>
<evidence type="ECO:0000313" key="13">
    <source>
        <dbReference type="EMBL" id="KKH09458.1"/>
    </source>
</evidence>
<evidence type="ECO:0000313" key="26">
    <source>
        <dbReference type="Proteomes" id="UP000034667"/>
    </source>
</evidence>
<reference evidence="16 17" key="1">
    <citation type="journal article" date="2015" name="ISME J.">
        <title>Genomic and phenotypic differentiation among Methanosarcina mazei populations from Columbia River sediment.</title>
        <authorList>
            <person name="Youngblut N.D."/>
            <person name="Wirth J.S."/>
            <person name="Henriksen J.R."/>
            <person name="Smith M."/>
            <person name="Simon H."/>
            <person name="Metcalf W.W."/>
            <person name="Whitaker R.J."/>
        </authorList>
    </citation>
    <scope>NUCLEOTIDE SEQUENCE [LARGE SCALE GENOMIC DNA]</scope>
    <source>
        <strain evidence="15 28">1.F.M.0.5</strain>
        <strain evidence="1 18">2.F.T.2.6</strain>
        <strain evidence="2 16">3.F.A.1A.3</strain>
        <strain evidence="4 25">3.F.A.2.12</strain>
        <strain evidence="3 26">3.F.A.2.3</strain>
        <strain evidence="5 20">3.F.A.2.5</strain>
        <strain evidence="7 21">3.F.A.2.6</strain>
        <strain evidence="6 22">3.F.A.2.7</strain>
        <strain evidence="8 19">3.H.A.1A.2</strain>
        <strain evidence="9 17">3.H.A.2.5</strain>
        <strain evidence="10 30">3.H.A.2.6</strain>
        <strain evidence="11 24">3.H.A.2.8</strain>
        <strain evidence="14 23">3.H.M.2.7</strain>
        <strain evidence="13 27">3.H.T.1A.1</strain>
        <strain evidence="12 29">3.H.T.1A.2</strain>
    </source>
</reference>
<dbReference type="Proteomes" id="UP000034387">
    <property type="component" value="Unassembled WGS sequence"/>
</dbReference>
<evidence type="ECO:0000313" key="11">
    <source>
        <dbReference type="EMBL" id="KKG87626.1"/>
    </source>
</evidence>
<dbReference type="Proteomes" id="UP000034151">
    <property type="component" value="Unassembled WGS sequence"/>
</dbReference>
<evidence type="ECO:0000313" key="4">
    <source>
        <dbReference type="EMBL" id="KKG41696.1"/>
    </source>
</evidence>
<evidence type="ECO:0000313" key="18">
    <source>
        <dbReference type="Proteomes" id="UP000034047"/>
    </source>
</evidence>
<dbReference type="Proteomes" id="UP000034195">
    <property type="component" value="Unassembled WGS sequence"/>
</dbReference>
<dbReference type="Proteomes" id="UP000034667">
    <property type="component" value="Unassembled WGS sequence"/>
</dbReference>
<dbReference type="Proteomes" id="UP000034820">
    <property type="component" value="Unassembled WGS sequence"/>
</dbReference>
<dbReference type="EMBL" id="JJPX01000008">
    <property type="protein sequence ID" value="KKH14569.1"/>
    <property type="molecule type" value="Genomic_DNA"/>
</dbReference>
<evidence type="ECO:0000313" key="3">
    <source>
        <dbReference type="EMBL" id="KKG41475.1"/>
    </source>
</evidence>
<dbReference type="EMBL" id="JJPS01000161">
    <property type="protein sequence ID" value="KKG87626.1"/>
    <property type="molecule type" value="Genomic_DNA"/>
</dbReference>
<evidence type="ECO:0000313" key="23">
    <source>
        <dbReference type="Proteomes" id="UP000034387"/>
    </source>
</evidence>
<evidence type="ECO:0000313" key="30">
    <source>
        <dbReference type="Proteomes" id="UP000034950"/>
    </source>
</evidence>
<dbReference type="AlphaFoldDB" id="A0A0F8HX12"/>
<dbReference type="EMBL" id="JJPE01000132">
    <property type="protein sequence ID" value="KKG41475.1"/>
    <property type="molecule type" value="Genomic_DNA"/>
</dbReference>
<dbReference type="Proteomes" id="UP000034047">
    <property type="component" value="Unassembled WGS sequence"/>
</dbReference>
<evidence type="ECO:0000313" key="1">
    <source>
        <dbReference type="EMBL" id="KKG11121.1"/>
    </source>
</evidence>
<evidence type="ECO:0000313" key="5">
    <source>
        <dbReference type="EMBL" id="KKG46153.1"/>
    </source>
</evidence>
<evidence type="ECO:0000313" key="16">
    <source>
        <dbReference type="Proteomes" id="UP000033878"/>
    </source>
</evidence>
<dbReference type="EMBL" id="JJPQ01000094">
    <property type="protein sequence ID" value="KKG81241.1"/>
    <property type="molecule type" value="Genomic_DNA"/>
</dbReference>
<dbReference type="Proteomes" id="UP000034409">
    <property type="component" value="Unassembled WGS sequence"/>
</dbReference>
<dbReference type="EMBL" id="JJPB01000096">
    <property type="protein sequence ID" value="KKG30448.1"/>
    <property type="molecule type" value="Genomic_DNA"/>
</dbReference>
<name>A0A0F8HX12_METMZ</name>
<evidence type="ECO:0000313" key="7">
    <source>
        <dbReference type="EMBL" id="KKG52599.1"/>
    </source>
</evidence>
<evidence type="ECO:0000313" key="8">
    <source>
        <dbReference type="EMBL" id="KKG71189.1"/>
    </source>
</evidence>
<dbReference type="EMBL" id="JJPY01000053">
    <property type="protein sequence ID" value="KKH09458.1"/>
    <property type="molecule type" value="Genomic_DNA"/>
</dbReference>
<dbReference type="EMBL" id="JJPD01000091">
    <property type="protein sequence ID" value="KKG41696.1"/>
    <property type="molecule type" value="Genomic_DNA"/>
</dbReference>
<protein>
    <submittedName>
        <fullName evidence="9">Uncharacterized protein</fullName>
    </submittedName>
</protein>
<dbReference type="EMBL" id="JJPN01000103">
    <property type="protein sequence ID" value="KKG71189.1"/>
    <property type="molecule type" value="Genomic_DNA"/>
</dbReference>
<dbReference type="Proteomes" id="UP000034577">
    <property type="component" value="Unassembled WGS sequence"/>
</dbReference>
<evidence type="ECO:0000313" key="17">
    <source>
        <dbReference type="Proteomes" id="UP000033889"/>
    </source>
</evidence>
<dbReference type="GeneID" id="24882129"/>
<dbReference type="Proteomes" id="UP000034944">
    <property type="component" value="Unassembled WGS sequence"/>
</dbReference>
<evidence type="ECO:0000313" key="14">
    <source>
        <dbReference type="EMBL" id="KKH14569.1"/>
    </source>
</evidence>
<dbReference type="EMBL" id="JJOU01000161">
    <property type="protein sequence ID" value="KKG11121.1"/>
    <property type="molecule type" value="Genomic_DNA"/>
</dbReference>
<evidence type="ECO:0000313" key="19">
    <source>
        <dbReference type="Proteomes" id="UP000034074"/>
    </source>
</evidence>
<gene>
    <name evidence="1" type="ORF">DU34_02950</name>
    <name evidence="4" type="ORF">DU35_03125</name>
    <name evidence="6" type="ORF">DU36_08830</name>
    <name evidence="7" type="ORF">DU38_01240</name>
    <name evidence="5" type="ORF">DU39_11470</name>
    <name evidence="3" type="ORF">DU41_01240</name>
    <name evidence="14" type="ORF">DU42_15625</name>
    <name evidence="8" type="ORF">DU46_10515</name>
    <name evidence="2" type="ORF">DU49_00075</name>
    <name evidence="13" type="ORF">DU51_08850</name>
    <name evidence="10" type="ORF">DU57_14945</name>
    <name evidence="11" type="ORF">DU59_16965</name>
    <name evidence="15" type="ORF">DU60_00375</name>
    <name evidence="9" type="ORF">DU61_01915</name>
    <name evidence="12" type="ORF">DU62_09680</name>
</gene>
<evidence type="ECO:0000313" key="29">
    <source>
        <dbReference type="Proteomes" id="UP000034944"/>
    </source>
</evidence>
<dbReference type="Proteomes" id="UP000033878">
    <property type="component" value="Unassembled WGS sequence"/>
</dbReference>
<dbReference type="EMBL" id="JJPG01000069">
    <property type="protein sequence ID" value="KKG52599.1"/>
    <property type="molecule type" value="Genomic_DNA"/>
</dbReference>
<dbReference type="PATRIC" id="fig|2209.39.peg.2525"/>
<dbReference type="EMBL" id="JJQE01000094">
    <property type="protein sequence ID" value="KKH28167.1"/>
    <property type="molecule type" value="Genomic_DNA"/>
</dbReference>
<dbReference type="Proteomes" id="UP000034921">
    <property type="component" value="Unassembled WGS sequence"/>
</dbReference>
<dbReference type="Proteomes" id="UP000033889">
    <property type="component" value="Unassembled WGS sequence"/>
</dbReference>
<evidence type="ECO:0000313" key="10">
    <source>
        <dbReference type="EMBL" id="KKG86006.1"/>
    </source>
</evidence>
<evidence type="ECO:0000313" key="2">
    <source>
        <dbReference type="EMBL" id="KKG30448.1"/>
    </source>
</evidence>
<dbReference type="Proteomes" id="UP000034074">
    <property type="component" value="Unassembled WGS sequence"/>
</dbReference>
<dbReference type="EMBL" id="JJPH01000103">
    <property type="protein sequence ID" value="KKG50345.1"/>
    <property type="molecule type" value="Genomic_DNA"/>
</dbReference>
<evidence type="ECO:0000313" key="28">
    <source>
        <dbReference type="Proteomes" id="UP000034921"/>
    </source>
</evidence>
<dbReference type="Proteomes" id="UP000034950">
    <property type="component" value="Unassembled WGS sequence"/>
</dbReference>
<dbReference type="EMBL" id="JJPF01000019">
    <property type="protein sequence ID" value="KKG46153.1"/>
    <property type="molecule type" value="Genomic_DNA"/>
</dbReference>
<evidence type="ECO:0000313" key="22">
    <source>
        <dbReference type="Proteomes" id="UP000034243"/>
    </source>
</evidence>
<evidence type="ECO:0000313" key="9">
    <source>
        <dbReference type="EMBL" id="KKG81241.1"/>
    </source>
</evidence>
<evidence type="ECO:0000313" key="25">
    <source>
        <dbReference type="Proteomes" id="UP000034577"/>
    </source>
</evidence>
<dbReference type="EMBL" id="JJPR01000095">
    <property type="protein sequence ID" value="KKG86006.1"/>
    <property type="molecule type" value="Genomic_DNA"/>
</dbReference>
<evidence type="ECO:0000313" key="15">
    <source>
        <dbReference type="EMBL" id="KKH28167.1"/>
    </source>
</evidence>
<evidence type="ECO:0000313" key="20">
    <source>
        <dbReference type="Proteomes" id="UP000034151"/>
    </source>
</evidence>
<evidence type="ECO:0000313" key="21">
    <source>
        <dbReference type="Proteomes" id="UP000034195"/>
    </source>
</evidence>
<dbReference type="EMBL" id="JJPZ01000136">
    <property type="protein sequence ID" value="KKH07757.1"/>
    <property type="molecule type" value="Genomic_DNA"/>
</dbReference>
<evidence type="ECO:0000313" key="24">
    <source>
        <dbReference type="Proteomes" id="UP000034409"/>
    </source>
</evidence>
<proteinExistence type="predicted"/>
<dbReference type="Proteomes" id="UP000034243">
    <property type="component" value="Unassembled WGS sequence"/>
</dbReference>
<sequence length="152" mass="17776">MIPVSRVVDKYPNIANFFPKEWFESELKKDNEDIHLLAKQLTFKENDESSLVYLEHVERCLDELKNEIKGHENHFKGLVYKERYTGILAELEIGLMCKNMGFEFEFEPPIQEGKLSDIKIKDSGTEIFIEVSTRKGSSFEEIEIISNNRDNK</sequence>
<dbReference type="OrthoDB" id="379477at2157"/>
<organism evidence="9 17">
    <name type="scientific">Methanosarcina mazei</name>
    <name type="common">Methanosarcina frisia</name>
    <dbReference type="NCBI Taxonomy" id="2209"/>
    <lineage>
        <taxon>Archaea</taxon>
        <taxon>Methanobacteriati</taxon>
        <taxon>Methanobacteriota</taxon>
        <taxon>Stenosarchaea group</taxon>
        <taxon>Methanomicrobia</taxon>
        <taxon>Methanosarcinales</taxon>
        <taxon>Methanosarcinaceae</taxon>
        <taxon>Methanosarcina</taxon>
    </lineage>
</organism>